<name>A0AAD9NPK1_RIDPI</name>
<dbReference type="EMBL" id="JAODUO010000696">
    <property type="protein sequence ID" value="KAK2175931.1"/>
    <property type="molecule type" value="Genomic_DNA"/>
</dbReference>
<protein>
    <submittedName>
        <fullName evidence="2">Uncharacterized protein</fullName>
    </submittedName>
</protein>
<accession>A0AAD9NPK1</accession>
<keyword evidence="3" id="KW-1185">Reference proteome</keyword>
<comment type="caution">
    <text evidence="2">The sequence shown here is derived from an EMBL/GenBank/DDBJ whole genome shotgun (WGS) entry which is preliminary data.</text>
</comment>
<dbReference type="AlphaFoldDB" id="A0AAD9NPK1"/>
<reference evidence="2" key="1">
    <citation type="journal article" date="2023" name="Mol. Biol. Evol.">
        <title>Third-Generation Sequencing Reveals the Adaptive Role of the Epigenome in Three Deep-Sea Polychaetes.</title>
        <authorList>
            <person name="Perez M."/>
            <person name="Aroh O."/>
            <person name="Sun Y."/>
            <person name="Lan Y."/>
            <person name="Juniper S.K."/>
            <person name="Young C.R."/>
            <person name="Angers B."/>
            <person name="Qian P.Y."/>
        </authorList>
    </citation>
    <scope>NUCLEOTIDE SEQUENCE</scope>
    <source>
        <strain evidence="2">R07B-5</strain>
    </source>
</reference>
<sequence>MRAYPLPVEAGQMSRTTPQAERGMPMLELPPSEEPMPIHDTPPPRVNSSPVRRGTRTRKPPAYLTDYQ</sequence>
<organism evidence="2 3">
    <name type="scientific">Ridgeia piscesae</name>
    <name type="common">Tubeworm</name>
    <dbReference type="NCBI Taxonomy" id="27915"/>
    <lineage>
        <taxon>Eukaryota</taxon>
        <taxon>Metazoa</taxon>
        <taxon>Spiralia</taxon>
        <taxon>Lophotrochozoa</taxon>
        <taxon>Annelida</taxon>
        <taxon>Polychaeta</taxon>
        <taxon>Sedentaria</taxon>
        <taxon>Canalipalpata</taxon>
        <taxon>Sabellida</taxon>
        <taxon>Siboglinidae</taxon>
        <taxon>Ridgeia</taxon>
    </lineage>
</organism>
<feature type="region of interest" description="Disordered" evidence="1">
    <location>
        <begin position="1"/>
        <end position="68"/>
    </location>
</feature>
<evidence type="ECO:0000256" key="1">
    <source>
        <dbReference type="SAM" id="MobiDB-lite"/>
    </source>
</evidence>
<evidence type="ECO:0000313" key="3">
    <source>
        <dbReference type="Proteomes" id="UP001209878"/>
    </source>
</evidence>
<dbReference type="Proteomes" id="UP001209878">
    <property type="component" value="Unassembled WGS sequence"/>
</dbReference>
<gene>
    <name evidence="2" type="ORF">NP493_696g02011</name>
</gene>
<evidence type="ECO:0000313" key="2">
    <source>
        <dbReference type="EMBL" id="KAK2175931.1"/>
    </source>
</evidence>
<proteinExistence type="predicted"/>